<dbReference type="Proteomes" id="UP000314960">
    <property type="component" value="Plasmid pL11822-2"/>
</dbReference>
<sequence length="102" mass="11798">MTNKQEWFSLVQASKELNRGNTYVSVWLRRHPDELPNEMIMETGRVKLISKDGIKWIKQHTKKEDVLVSSNSANEDQYLKKTVLGDILSIIHFKGRARGSLD</sequence>
<organism evidence="1 2">
    <name type="scientific">Liquorilactobacillus hordei</name>
    <dbReference type="NCBI Taxonomy" id="468911"/>
    <lineage>
        <taxon>Bacteria</taxon>
        <taxon>Bacillati</taxon>
        <taxon>Bacillota</taxon>
        <taxon>Bacilli</taxon>
        <taxon>Lactobacillales</taxon>
        <taxon>Lactobacillaceae</taxon>
        <taxon>Liquorilactobacillus</taxon>
    </lineage>
</organism>
<geneLocation type="plasmid" evidence="2">
    <name>pl11822-2</name>
</geneLocation>
<dbReference type="KEGG" id="lhw:BSQ49_12255"/>
<protein>
    <submittedName>
        <fullName evidence="1">Uncharacterized protein</fullName>
    </submittedName>
</protein>
<keyword evidence="1" id="KW-0614">Plasmid</keyword>
<proteinExistence type="predicted"/>
<dbReference type="RefSeq" id="WP_141055964.1">
    <property type="nucleotide sequence ID" value="NZ_CP018178.1"/>
</dbReference>
<dbReference type="EMBL" id="CP018178">
    <property type="protein sequence ID" value="AUJ31013.1"/>
    <property type="molecule type" value="Genomic_DNA"/>
</dbReference>
<evidence type="ECO:0000313" key="2">
    <source>
        <dbReference type="Proteomes" id="UP000314960"/>
    </source>
</evidence>
<gene>
    <name evidence="1" type="ORF">BSQ49_12255</name>
</gene>
<evidence type="ECO:0000313" key="1">
    <source>
        <dbReference type="EMBL" id="AUJ31013.1"/>
    </source>
</evidence>
<accession>A0A3S6QSH3</accession>
<reference evidence="1 2" key="1">
    <citation type="submission" date="2016-11" db="EMBL/GenBank/DDBJ databases">
        <title>Interaction between Lactobacillus species and yeast in water kefir.</title>
        <authorList>
            <person name="Behr J."/>
            <person name="Xu D."/>
            <person name="Vogel R.F."/>
        </authorList>
    </citation>
    <scope>NUCLEOTIDE SEQUENCE [LARGE SCALE GENOMIC DNA]</scope>
    <source>
        <strain evidence="1 2">TMW 1.1822</strain>
        <plasmid evidence="2">pl11822-2</plasmid>
    </source>
</reference>
<name>A0A3S6QSH3_9LACO</name>
<dbReference type="AlphaFoldDB" id="A0A3S6QSH3"/>